<protein>
    <recommendedName>
        <fullName evidence="2">Htaa domain-containing protein</fullName>
    </recommendedName>
</protein>
<reference evidence="3 4" key="1">
    <citation type="journal article" date="2013" name="Biodegradation">
        <title>Quantitative proteomic analysis of ibuprofen-degrading Patulibacter sp. strain I11.</title>
        <authorList>
            <person name="Almeida B."/>
            <person name="Kjeldal H."/>
            <person name="Lolas I."/>
            <person name="Knudsen A.D."/>
            <person name="Carvalho G."/>
            <person name="Nielsen K.L."/>
            <person name="Barreto Crespo M.T."/>
            <person name="Stensballe A."/>
            <person name="Nielsen J.L."/>
        </authorList>
    </citation>
    <scope>NUCLEOTIDE SEQUENCE [LARGE SCALE GENOMIC DNA]</scope>
    <source>
        <strain evidence="3 4">I11</strain>
    </source>
</reference>
<dbReference type="Pfam" id="PF04213">
    <property type="entry name" value="HtaA"/>
    <property type="match status" value="1"/>
</dbReference>
<gene>
    <name evidence="3" type="ORF">PAI11_25320</name>
</gene>
<evidence type="ECO:0000313" key="4">
    <source>
        <dbReference type="Proteomes" id="UP000005143"/>
    </source>
</evidence>
<comment type="caution">
    <text evidence="3">The sequence shown here is derived from an EMBL/GenBank/DDBJ whole genome shotgun (WGS) entry which is preliminary data.</text>
</comment>
<feature type="signal peptide" evidence="1">
    <location>
        <begin position="1"/>
        <end position="21"/>
    </location>
</feature>
<evidence type="ECO:0000256" key="1">
    <source>
        <dbReference type="SAM" id="SignalP"/>
    </source>
</evidence>
<dbReference type="AlphaFoldDB" id="H0E6T1"/>
<feature type="domain" description="Htaa" evidence="2">
    <location>
        <begin position="323"/>
        <end position="435"/>
    </location>
</feature>
<keyword evidence="1" id="KW-0732">Signal</keyword>
<dbReference type="EMBL" id="AGUD01000209">
    <property type="protein sequence ID" value="EHN10614.1"/>
    <property type="molecule type" value="Genomic_DNA"/>
</dbReference>
<organism evidence="3 4">
    <name type="scientific">Patulibacter medicamentivorans</name>
    <dbReference type="NCBI Taxonomy" id="1097667"/>
    <lineage>
        <taxon>Bacteria</taxon>
        <taxon>Bacillati</taxon>
        <taxon>Actinomycetota</taxon>
        <taxon>Thermoleophilia</taxon>
        <taxon>Solirubrobacterales</taxon>
        <taxon>Patulibacteraceae</taxon>
        <taxon>Patulibacter</taxon>
    </lineage>
</organism>
<dbReference type="Proteomes" id="UP000005143">
    <property type="component" value="Unassembled WGS sequence"/>
</dbReference>
<name>H0E6T1_9ACTN</name>
<evidence type="ECO:0000259" key="2">
    <source>
        <dbReference type="Pfam" id="PF04213"/>
    </source>
</evidence>
<accession>H0E6T1</accession>
<sequence>MGIALLATAGLAVAAPSPAAAAGATTLRPSGPAARALAEQRVRVTAAKPARATRTTWTLPVAGGTVTRTTAALAHGGSLRLKAGRRTLSMTGLRLTLGGRSTIAGRVGGRTRTLFTVTPARKRGPALDATARSVRLSGARVDLTAAGATAIRRGLRLRRVARGRFGTLAVHAALPVSGTPPVAPGPAPTTPTVPPPAAATCSTADPGDVRYPGGYPVVPGAAAVPPTRWTLRASLVDYVLRRWASVAPAGDPLCSQTWGRLVGTGGAAVGTAAAADGGSPAVSIVSLVHAGNAGAADRAGTFAAYRATPDGDYASTAAGAPRYQSRFQVRSVSRNVGTDEVTVQLDGTVQLDMPAHLIDTRISDPTIVIAAGRQTARVYADGRDSGDMAGALAGAATPKRWQRLYLLDLALSAVTPTDAGGARTWAAVPATIAPDAPGATPSPDVQHSAAAAIGSGQYPAGSPFGSFAVSAPIAELGP</sequence>
<feature type="chain" id="PRO_5003531807" description="Htaa domain-containing protein" evidence="1">
    <location>
        <begin position="22"/>
        <end position="478"/>
    </location>
</feature>
<evidence type="ECO:0000313" key="3">
    <source>
        <dbReference type="EMBL" id="EHN10614.1"/>
    </source>
</evidence>
<dbReference type="InterPro" id="IPR007331">
    <property type="entry name" value="Htaa"/>
</dbReference>
<proteinExistence type="predicted"/>
<keyword evidence="4" id="KW-1185">Reference proteome</keyword>